<evidence type="ECO:0000313" key="9">
    <source>
        <dbReference type="Proteomes" id="UP001165384"/>
    </source>
</evidence>
<dbReference type="InterPro" id="IPR045062">
    <property type="entry name" value="Cyt_c_biogenesis_CcsA/CcmC"/>
</dbReference>
<name>A0ABS9K1Z7_9RHOO</name>
<comment type="caution">
    <text evidence="8">The sequence shown here is derived from an EMBL/GenBank/DDBJ whole genome shotgun (WGS) entry which is preliminary data.</text>
</comment>
<dbReference type="RefSeq" id="WP_275709970.1">
    <property type="nucleotide sequence ID" value="NZ_JAKLTN010000002.1"/>
</dbReference>
<evidence type="ECO:0000256" key="2">
    <source>
        <dbReference type="ARBA" id="ARBA00022692"/>
    </source>
</evidence>
<dbReference type="EMBL" id="JAKLTN010000002">
    <property type="protein sequence ID" value="MCG2577173.1"/>
    <property type="molecule type" value="Genomic_DNA"/>
</dbReference>
<gene>
    <name evidence="8" type="primary">ccsA</name>
    <name evidence="8" type="ORF">LZ012_09200</name>
</gene>
<feature type="domain" description="Cytochrome c assembly protein" evidence="7">
    <location>
        <begin position="61"/>
        <end position="268"/>
    </location>
</feature>
<evidence type="ECO:0000256" key="4">
    <source>
        <dbReference type="ARBA" id="ARBA00022989"/>
    </source>
</evidence>
<keyword evidence="2 6" id="KW-0812">Transmembrane</keyword>
<evidence type="ECO:0000256" key="1">
    <source>
        <dbReference type="ARBA" id="ARBA00004141"/>
    </source>
</evidence>
<reference evidence="8" key="1">
    <citation type="submission" date="2022-01" db="EMBL/GenBank/DDBJ databases">
        <authorList>
            <person name="Jo J.-H."/>
            <person name="Im W.-T."/>
        </authorList>
    </citation>
    <scope>NUCLEOTIDE SEQUENCE</scope>
    <source>
        <strain evidence="8">XY25</strain>
    </source>
</reference>
<feature type="transmembrane region" description="Helical" evidence="6">
    <location>
        <begin position="132"/>
        <end position="157"/>
    </location>
</feature>
<feature type="transmembrane region" description="Helical" evidence="6">
    <location>
        <begin position="178"/>
        <end position="201"/>
    </location>
</feature>
<evidence type="ECO:0000259" key="7">
    <source>
        <dbReference type="Pfam" id="PF01578"/>
    </source>
</evidence>
<organism evidence="8 9">
    <name type="scientific">Dechloromonas hankyongensis</name>
    <dbReference type="NCBI Taxonomy" id="2908002"/>
    <lineage>
        <taxon>Bacteria</taxon>
        <taxon>Pseudomonadati</taxon>
        <taxon>Pseudomonadota</taxon>
        <taxon>Betaproteobacteria</taxon>
        <taxon>Rhodocyclales</taxon>
        <taxon>Azonexaceae</taxon>
        <taxon>Dechloromonas</taxon>
    </lineage>
</organism>
<keyword evidence="3" id="KW-0201">Cytochrome c-type biogenesis</keyword>
<sequence>MDLIGELRILWVAVVAYVLAGSIAIFGVLLKKRPERTVLGLMVVGLVLHTVAIGLRWQRLDHGPFVTMFEILSSNVWSLMLAFSIAYWRLPAIRPVAAIVMPILFTMMGWLMTVSPGETHLPPTYHTVWLFIHIGFGKVFLGAVLVAVGLSGVILIRRDGRPDAWFHRLPESARLSELSYRCMAIGFVFETLMLIAGAIWAQDAWGRYWDWDPLETWAFITWLIVGISLHARLTFNLSPRLGAWLVIGVFVAAFLTFFGVPFLSQTPHQGAV</sequence>
<evidence type="ECO:0000256" key="3">
    <source>
        <dbReference type="ARBA" id="ARBA00022748"/>
    </source>
</evidence>
<keyword evidence="4 6" id="KW-1133">Transmembrane helix</keyword>
<proteinExistence type="predicted"/>
<feature type="transmembrane region" description="Helical" evidence="6">
    <location>
        <begin position="69"/>
        <end position="88"/>
    </location>
</feature>
<accession>A0ABS9K1Z7</accession>
<protein>
    <submittedName>
        <fullName evidence="8">Cytochrome c biogenesis protein CcsA</fullName>
    </submittedName>
</protein>
<dbReference type="Proteomes" id="UP001165384">
    <property type="component" value="Unassembled WGS sequence"/>
</dbReference>
<feature type="transmembrane region" description="Helical" evidence="6">
    <location>
        <begin position="216"/>
        <end position="235"/>
    </location>
</feature>
<comment type="subcellular location">
    <subcellularLocation>
        <location evidence="1">Membrane</location>
        <topology evidence="1">Multi-pass membrane protein</topology>
    </subcellularLocation>
</comment>
<feature type="transmembrane region" description="Helical" evidence="6">
    <location>
        <begin position="242"/>
        <end position="263"/>
    </location>
</feature>
<dbReference type="PANTHER" id="PTHR30071">
    <property type="entry name" value="HEME EXPORTER PROTEIN C"/>
    <property type="match status" value="1"/>
</dbReference>
<dbReference type="InterPro" id="IPR002541">
    <property type="entry name" value="Cyt_c_assembly"/>
</dbReference>
<evidence type="ECO:0000256" key="5">
    <source>
        <dbReference type="ARBA" id="ARBA00023136"/>
    </source>
</evidence>
<feature type="transmembrane region" description="Helical" evidence="6">
    <location>
        <begin position="95"/>
        <end position="112"/>
    </location>
</feature>
<feature type="transmembrane region" description="Helical" evidence="6">
    <location>
        <begin position="37"/>
        <end position="57"/>
    </location>
</feature>
<dbReference type="Pfam" id="PF01578">
    <property type="entry name" value="Cytochrom_C_asm"/>
    <property type="match status" value="1"/>
</dbReference>
<feature type="transmembrane region" description="Helical" evidence="6">
    <location>
        <begin position="12"/>
        <end position="30"/>
    </location>
</feature>
<keyword evidence="5 6" id="KW-0472">Membrane</keyword>
<dbReference type="PANTHER" id="PTHR30071:SF1">
    <property type="entry name" value="CYTOCHROME B_B6 PROTEIN-RELATED"/>
    <property type="match status" value="1"/>
</dbReference>
<evidence type="ECO:0000256" key="6">
    <source>
        <dbReference type="SAM" id="Phobius"/>
    </source>
</evidence>
<evidence type="ECO:0000313" key="8">
    <source>
        <dbReference type="EMBL" id="MCG2577173.1"/>
    </source>
</evidence>
<keyword evidence="9" id="KW-1185">Reference proteome</keyword>